<protein>
    <recommendedName>
        <fullName evidence="7">Heme peroxidase</fullName>
    </recommendedName>
</protein>
<dbReference type="Gene3D" id="2.150.10.10">
    <property type="entry name" value="Serralysin-like metalloprotease, C-terminal"/>
    <property type="match status" value="6"/>
</dbReference>
<organism evidence="5 6">
    <name type="scientific">Ramlibacter alkalitolerans</name>
    <dbReference type="NCBI Taxonomy" id="2039631"/>
    <lineage>
        <taxon>Bacteria</taxon>
        <taxon>Pseudomonadati</taxon>
        <taxon>Pseudomonadota</taxon>
        <taxon>Betaproteobacteria</taxon>
        <taxon>Burkholderiales</taxon>
        <taxon>Comamonadaceae</taxon>
        <taxon>Ramlibacter</taxon>
    </lineage>
</organism>
<dbReference type="RefSeq" id="WP_201691123.1">
    <property type="nucleotide sequence ID" value="NZ_JAEQND010000009.1"/>
</dbReference>
<dbReference type="CDD" id="cd09821">
    <property type="entry name" value="An_peroxidase_bacterial_2"/>
    <property type="match status" value="2"/>
</dbReference>
<dbReference type="Gene3D" id="1.10.640.10">
    <property type="entry name" value="Haem peroxidase domain superfamily, animal type"/>
    <property type="match status" value="2"/>
</dbReference>
<dbReference type="InterPro" id="IPR019791">
    <property type="entry name" value="Haem_peroxidase_animal"/>
</dbReference>
<dbReference type="Pfam" id="PF00353">
    <property type="entry name" value="HemolysinCabind"/>
    <property type="match status" value="13"/>
</dbReference>
<dbReference type="PROSITE" id="PS00330">
    <property type="entry name" value="HEMOLYSIN_CALCIUM"/>
    <property type="match status" value="9"/>
</dbReference>
<dbReference type="InterPro" id="IPR011049">
    <property type="entry name" value="Serralysin-like_metalloprot_C"/>
</dbReference>
<sequence length="3735" mass="385997">MANLNRGDLEFILQQIQVAEAHAAGADLRTLVPTAFLPIGLRTVDGSFNNLVPGHENFGAADQPFLDLIPQNPRPANNNPPQLPPSLVDPEPRIISNLIADMTSSNPAAVQAFVQAGQGTIGAGGVLLDLDGHVIPPGTLLTIPNIAPDEGLSASYNSWFTFFGQFFDHGLDLVNKTATEFVIMPLQADDPLFVAGSPTNFMVLSRATLDADGHPVNATTPFVDQNQTYTSHASHQVFLREYVLDGSGRPVATGNLLNGADGGLPTWADVKAQAHDLLHIDLDDRDVLDLPLLVTDPYGKFVPGPNGFPQVVTQAGPPPVTVSANAGNTIDGSLGLRTGHAFLNDIAHSASPVSDIGQQLVADNDNVINDPAAGPQPAGTYDDELLDRHFITGDGRGNENIALTTVHHVFHSEHNRQIDAIKATILGTGDETFIDTWQLPDGSWNGERLFQAARFATEMQYQHLVFEEFARRVQPNINEFFIPDGYNVNINPAIFSEFAHAVYRVGHTMLTESVDRFDPNFNSSDMSLIEAFLNPVAFNDGGALTPEEAAGAVVRGMTRQAGNEIDEFVTDAVRNSLLGLPLDLAAINIARGRETGVPTLNEARRGFFEMTSESKLAPYISWVDLTQHLKHEASVINFIAAYGTHAALHEADVDTVEERRAIATALVLGGSAVIHDAVTNTNRTFTADENDRLDFLNSRGIYANTPAGVTTTGVDDIDLWIGGLAEEQMPFGGLLGSTFNFVFELQLENLQNGDRFYYLSRTAGLNFGTELENNTFAQLIMQNTDATHLPFDVFSLPAWTLEADRTRQHTGLGADGRADPTEGGTASIPLVIRDDPSTPGPDAHYVRYTGEDHVVLGGTEGNDTLIASIGDDTLWGDGGNDRLEGGDGNDTIEGGAGDDIITDIGGDDVLHGNAGNDVISGGKGLNIIIGGDGSDFIITGDDVSTTFGSQGNDFILGSPLNLPTLGGEGDDWIEIGTQDGAGGDNFDPLGLGTIIGHDVFITGGGFDEGEGEGGDDIMVMSDGEDRFTGGGGFDWGSYANDTEGVTADLALNPILEPPVAGSNQGILDKFFQVEGLSGSAFSDILHGTKLDVVPTGAAEVLFGKMTNPSLYEGMQALLGEGVTSFSSGDILLGGGGSDILDGRQDDDLLDGDRWLNVRISVREHADGSGAEIRSVNSMKDLVPDMLSGAINPGQLQIVREILTAAPAFDTAMYWGKREDYTITHNADGSTTVAHSIDGGVTVGADGIDTLKNIERVQFADQAVVLVEGLNAEAVGQLTIESATPGVAPAVNQVLTVSDLGITDADNAGGIVHGRPITYLWQVERLAGSGIFEDIVIPFGNQPTLIAGPTFKVTSDLNGLVLRVRGIYQDDHGVLENVYSAPTAAVSGTIATAPVTPRPVESEVANPSNGLHMIRDDLEFILDQIKIAEAHSGAYGTPSQDLASMIQNTRLPYGLRTVDGSFNNLNAGKITFGAADQDFPLMLDQVFRNEGDDPSFFGVSNNNYAAVVRDANGNVVLDANGVPLVQSVVDADPRIISNLIADQTPGNAAAVAAAGGSSPVMSPGMDGIFGTADDRPVFLIPNVTPDAGLSSPFNAWFTFFGQFFDHGLDLVDKSSSAVFIPLQADDPLIKGADGILGTGDDLPVNQRFMILSRATNTLVQAGDDHVLGTADDVHFHNNETTPFVDQNQTYTSHPSHQVFLREYKFDASGHTVATGNLLDGAEGGIGNWAEVKAQAAQFLGIKLTDMDALDAPMLATDPYGKFIPGAHGFAQLVTNHGLVEGVAGGLDIHNLGIDPVTNTPILAGRTGHAFLVDIAHDAAPVSDTGQVLTADANSVVGGPLAAGQYDNELLDKHFVTGDGRGNENIGLTTVHFIFHAEHNRLVEHIKDVTFASNDAAFVSQWLANDITQAQVDAINGLGAAARMAAIDALAWDGERLFQAARFGTEMQYQHLVFEEFARRVEPNIDVFLTEGQGYDASIDPAIVAEFAHVVYRFGHSMLTETVDRFDPNMNTINGDPQLGLIAAFLNPLEFSASGGTDAQSAGAIVRGLTRETGNEIDEFVTEALRSNLLGLPLDLPALNIARGRDAGVPSLNEARKQFFDMTGDSVLKPYESWADLGLNLKHHESLVNFVAAYGKHASLTSATTLAAKRGAAYALVYGANGLDGIAGTADDTTGVPADRLAFMNGPAATTGVNDIDLWIGGLAEKQTQFGGLLGSTFTFVFETQLEALQAGDRFYYLERTAGLNMRTELEQNSFQKLISANTDAIHLPGFVFSDMAYTLEVDASKQLTGLNADGSANPAGRADPLGDVIRDDPNTVGPDTHYLQYTGEEHVVLGGTTGNDTLIGSIGDDTLHGDGGDDRLDGGDGNDIVFGEAGDDIITNTGGGDDNFQGGDGNDAIHGGNGLVLILGGFGADYIVTGQDASEGFAGGGNDFISGSPATEMLFGNEGDDWLEFGMMDGAAGDNFDARGLDAVLGNDVFFGDIVGDRMFGEGGDDIMIGNGGSVDRYLGASGFDWASFRHPTLGAAADMNLRVFNPTAPVDVVPNTGARFMFVEGMSGSAFSDILIGDDVNSTSILVSGFTGSVLRNFDLIHGLRDFVGAEGNGADGVAGTLDDQFDGGNIILGGEGSDLLEGRGGNDLIDGDRWLNVQISVRTNRDGTGPELFRSNTMLELESRIFSGEINPGQLTIVREIMAGTDPNFDTAVYRGNFAEYSIDTDANGVTTVTHNILDGAGNVVGVGIDGIDRLTNIERVQFADMAVDIAGFENAPDGALSINDTTPRIGQLLTVSAAGVTDLDNVSATNPTGAVKNVSYTWQSETAPGSGVFVDISAITPAGDIIITGPTFTPSINEAGLALRVKASYQDANGVLETLYLAPTAPVFDGAPGGMLAVSDVTPTEGSTLTVVNQITDADGLAGVVFHYQWQQSELGGGGAFTNISGATGSSFTPTQGQVNRQLRVVATYTDEGGNANTVTSQGTIVTGDLVAPNDASQSVIGTNGQDNMSAGGGNDIVSGLDADDLLDGGPGNDLINAGAGNDTINYTAGEGVDTVNGGSGTDTLVISGTASANTLAVTLGTGGLSTVGGGSLSDVEIVTANLGGGVDTLSYAGTSNDITVDLGAGTASGFASIVGIENVTAGSGNDLLVGAAGVTNMLIGGAGDDTFVVHDTSDVVSEAAGGGLDTVRSMANAYTIGNVNVENLTFVGAGNFTGTGNAAANVITGGTGNDVLDGGAGDDTLTGGDGNDTLLGNAGNDTLMGGAGDDTIDGGLGNDTIDAGAGNDTILRSVNQGIDSVDGGSGVDTVNVTGSASNEILRVVISAGTLTDLGGGSVVNVEAVTANLQGGTDTLMYVGATEAINVNLATGTASGFTSVAGIENVTTGSGNDFLGGMAGVANVLNGGSGSDVYVVHDVTDTVVETGAAGTDEVRTTLASYTLGTNLENLTFIGTGDFSGTGNTVANVIAGGSGNDLLSGLAGNDTLGGNAGNDTLLGGDGNDTLDGGLGNDTIDGGAGNDTIVHTANQGADTVDGGAGSDTLAVTGTAANEVLRVLFSGTALTGVSNGTLANIESVTANMQGGTDTLTYAGTTAAVAVNVAAGTASGFTSISGIENVTGGSGNDVLTGNAGANALSGGAGDDRLNGGAGNDTLDGGAGNDVFVFQPGFGTDRITGFDANAVGGQDLLDLSGLGITAANFGASVGISIGDLNADGILDTLVSVAGGSIEMLGVTGVGTNVVNQSDFILS</sequence>
<dbReference type="InterPro" id="IPR018511">
    <property type="entry name" value="Hemolysin-typ_Ca-bd_CS"/>
</dbReference>
<dbReference type="InterPro" id="IPR037120">
    <property type="entry name" value="Haem_peroxidase_sf_animal"/>
</dbReference>
<evidence type="ECO:0008006" key="7">
    <source>
        <dbReference type="Google" id="ProtNLM"/>
    </source>
</evidence>
<reference evidence="5 6" key="1">
    <citation type="journal article" date="2017" name="Int. J. Syst. Evol. Microbiol.">
        <title>Ramlibacter alkalitolerans sp. nov., alkali-tolerant bacterium isolated from soil of ginseng.</title>
        <authorList>
            <person name="Lee D.H."/>
            <person name="Cha C.J."/>
        </authorList>
    </citation>
    <scope>NUCLEOTIDE SEQUENCE [LARGE SCALE GENOMIC DNA]</scope>
    <source>
        <strain evidence="5 6">KACC 19305</strain>
    </source>
</reference>
<dbReference type="PRINTS" id="PR00313">
    <property type="entry name" value="CABNDNGRPT"/>
</dbReference>
<evidence type="ECO:0000256" key="2">
    <source>
        <dbReference type="ARBA" id="ARBA00022525"/>
    </source>
</evidence>
<proteinExistence type="predicted"/>
<evidence type="ECO:0000313" key="5">
    <source>
        <dbReference type="EMBL" id="MBL0426788.1"/>
    </source>
</evidence>
<dbReference type="EMBL" id="JAEQND010000009">
    <property type="protein sequence ID" value="MBL0426788.1"/>
    <property type="molecule type" value="Genomic_DNA"/>
</dbReference>
<dbReference type="Pfam" id="PF03098">
    <property type="entry name" value="An_peroxidase"/>
    <property type="match status" value="4"/>
</dbReference>
<dbReference type="InterPro" id="IPR001343">
    <property type="entry name" value="Hemolysn_Ca-bd"/>
</dbReference>
<feature type="region of interest" description="Disordered" evidence="4">
    <location>
        <begin position="810"/>
        <end position="836"/>
    </location>
</feature>
<dbReference type="SUPFAM" id="SSF48113">
    <property type="entry name" value="Heme-dependent peroxidases"/>
    <property type="match status" value="2"/>
</dbReference>
<keyword evidence="6" id="KW-1185">Reference proteome</keyword>
<keyword evidence="2" id="KW-0964">Secreted</keyword>
<keyword evidence="3" id="KW-0325">Glycoprotein</keyword>
<dbReference type="SUPFAM" id="SSF51120">
    <property type="entry name" value="beta-Roll"/>
    <property type="match status" value="8"/>
</dbReference>
<feature type="region of interest" description="Disordered" evidence="4">
    <location>
        <begin position="2290"/>
        <end position="2317"/>
    </location>
</feature>
<name>A0ABS1JRE1_9BURK</name>
<dbReference type="PANTHER" id="PTHR11475:SF4">
    <property type="entry name" value="CHORION PEROXIDASE"/>
    <property type="match status" value="1"/>
</dbReference>
<dbReference type="InterPro" id="IPR010255">
    <property type="entry name" value="Haem_peroxidase_sf"/>
</dbReference>
<dbReference type="PROSITE" id="PS50292">
    <property type="entry name" value="PEROXIDASE_3"/>
    <property type="match status" value="2"/>
</dbReference>
<dbReference type="PANTHER" id="PTHR11475">
    <property type="entry name" value="OXIDASE/PEROXIDASE"/>
    <property type="match status" value="1"/>
</dbReference>
<dbReference type="Gene3D" id="2.60.40.2700">
    <property type="match status" value="1"/>
</dbReference>
<dbReference type="Proteomes" id="UP000622707">
    <property type="component" value="Unassembled WGS sequence"/>
</dbReference>
<accession>A0ABS1JRE1</accession>
<evidence type="ECO:0000256" key="3">
    <source>
        <dbReference type="ARBA" id="ARBA00023180"/>
    </source>
</evidence>
<gene>
    <name evidence="5" type="ORF">JI746_16870</name>
</gene>
<evidence type="ECO:0000256" key="4">
    <source>
        <dbReference type="SAM" id="MobiDB-lite"/>
    </source>
</evidence>
<evidence type="ECO:0000313" key="6">
    <source>
        <dbReference type="Proteomes" id="UP000622707"/>
    </source>
</evidence>
<evidence type="ECO:0000256" key="1">
    <source>
        <dbReference type="ARBA" id="ARBA00004613"/>
    </source>
</evidence>
<comment type="caution">
    <text evidence="5">The sequence shown here is derived from an EMBL/GenBank/DDBJ whole genome shotgun (WGS) entry which is preliminary data.</text>
</comment>
<comment type="subcellular location">
    <subcellularLocation>
        <location evidence="1">Secreted</location>
    </subcellularLocation>
</comment>